<feature type="transmembrane region" description="Helical" evidence="5">
    <location>
        <begin position="162"/>
        <end position="182"/>
    </location>
</feature>
<evidence type="ECO:0000256" key="5">
    <source>
        <dbReference type="RuleBase" id="RU004379"/>
    </source>
</evidence>
<dbReference type="KEGG" id="apro:F751_4842"/>
<dbReference type="Proteomes" id="UP000279271">
    <property type="component" value="Unassembled WGS sequence"/>
</dbReference>
<dbReference type="EMBL" id="QOKY01000165">
    <property type="protein sequence ID" value="RMZ55355.1"/>
    <property type="molecule type" value="Genomic_DNA"/>
</dbReference>
<dbReference type="GO" id="GO:0016020">
    <property type="term" value="C:membrane"/>
    <property type="evidence" value="ECO:0007669"/>
    <property type="project" value="UniProtKB-SubCell"/>
</dbReference>
<evidence type="ECO:0000256" key="4">
    <source>
        <dbReference type="ARBA" id="ARBA00023136"/>
    </source>
</evidence>
<dbReference type="PANTHER" id="PTHR23291">
    <property type="entry name" value="BAX INHIBITOR-RELATED"/>
    <property type="match status" value="1"/>
</dbReference>
<dbReference type="Proteomes" id="UP000028924">
    <property type="component" value="Unassembled WGS sequence"/>
</dbReference>
<feature type="transmembrane region" description="Helical" evidence="5">
    <location>
        <begin position="129"/>
        <end position="150"/>
    </location>
</feature>
<feature type="transmembrane region" description="Helical" evidence="5">
    <location>
        <begin position="44"/>
        <end position="64"/>
    </location>
</feature>
<evidence type="ECO:0000313" key="9">
    <source>
        <dbReference type="Proteomes" id="UP000028924"/>
    </source>
</evidence>
<gene>
    <name evidence="8" type="ORF">APUTEX25_002213</name>
    <name evidence="7" type="ORF">F751_4842</name>
    <name evidence="6" type="ORF">g.18816</name>
</gene>
<keyword evidence="3 5" id="KW-1133">Transmembrane helix</keyword>
<dbReference type="STRING" id="3075.A0A087SKU5"/>
<organism evidence="7 9">
    <name type="scientific">Auxenochlorella protothecoides</name>
    <name type="common">Green microalga</name>
    <name type="synonym">Chlorella protothecoides</name>
    <dbReference type="NCBI Taxonomy" id="3075"/>
    <lineage>
        <taxon>Eukaryota</taxon>
        <taxon>Viridiplantae</taxon>
        <taxon>Chlorophyta</taxon>
        <taxon>core chlorophytes</taxon>
        <taxon>Trebouxiophyceae</taxon>
        <taxon>Chlorellales</taxon>
        <taxon>Chlorellaceae</taxon>
        <taxon>Auxenochlorella</taxon>
    </lineage>
</organism>
<dbReference type="InterPro" id="IPR006214">
    <property type="entry name" value="Bax_inhibitor_1-related"/>
</dbReference>
<evidence type="ECO:0000313" key="7">
    <source>
        <dbReference type="EMBL" id="KFM26349.1"/>
    </source>
</evidence>
<dbReference type="EMBL" id="KL662127">
    <property type="protein sequence ID" value="KFM26349.1"/>
    <property type="molecule type" value="Genomic_DNA"/>
</dbReference>
<dbReference type="GeneID" id="23616233"/>
<evidence type="ECO:0000313" key="6">
    <source>
        <dbReference type="EMBL" id="JAT70070.1"/>
    </source>
</evidence>
<evidence type="ECO:0000256" key="2">
    <source>
        <dbReference type="ARBA" id="ARBA00022692"/>
    </source>
</evidence>
<proteinExistence type="inferred from homology"/>
<sequence length="247" mass="26821">MGVLDAWSNSGAKYGDDLESGGGLLYPGIDATDNSLRWGFVRKVYGIVTIQLALTAAVALVVTLVPSVNAFLARSLAANIGLMVLSLLALIPLFIYKDRHPLNLALLGLWTLTMATTVGVACSFYEPAIVLEALALTTTVVAALTAYSFWATARGVDFSPVGPLLAGLLWAMLAWGLFQIFFHPGPVARTIFSLLGALLFSAYLVFDTQLLIQRVGLDEYIWASVMIYLDVLNLFLYILRLLGDRRD</sequence>
<dbReference type="PANTHER" id="PTHR23291:SF50">
    <property type="entry name" value="PROTEIN LIFEGUARD 4"/>
    <property type="match status" value="1"/>
</dbReference>
<dbReference type="eggNOG" id="KOG2322">
    <property type="taxonomic scope" value="Eukaryota"/>
</dbReference>
<reference evidence="10" key="3">
    <citation type="journal article" date="2018" name="Algal Res.">
        <title>Characterization of plant carbon substrate utilization by Auxenochlorella protothecoides.</title>
        <authorList>
            <person name="Vogler B.W."/>
            <person name="Starkenburg S.R."/>
            <person name="Sudasinghe N."/>
            <person name="Schambach J.Y."/>
            <person name="Rollin J.A."/>
            <person name="Pattathil S."/>
            <person name="Barry A.N."/>
        </authorList>
    </citation>
    <scope>NUCLEOTIDE SEQUENCE [LARGE SCALE GENOMIC DNA]</scope>
    <source>
        <strain evidence="10">UTEX 25</strain>
    </source>
</reference>
<name>A0A087SKU5_AUXPR</name>
<keyword evidence="9" id="KW-1185">Reference proteome</keyword>
<evidence type="ECO:0000313" key="10">
    <source>
        <dbReference type="Proteomes" id="UP000279271"/>
    </source>
</evidence>
<reference evidence="7 9" key="1">
    <citation type="journal article" date="2014" name="BMC Genomics">
        <title>Oil accumulation mechanisms of the oleaginous microalga Chlorella protothecoides revealed through its genome, transcriptomes, and proteomes.</title>
        <authorList>
            <person name="Gao C."/>
            <person name="Wang Y."/>
            <person name="Shen Y."/>
            <person name="Yan D."/>
            <person name="He X."/>
            <person name="Dai J."/>
            <person name="Wu Q."/>
        </authorList>
    </citation>
    <scope>NUCLEOTIDE SEQUENCE [LARGE SCALE GENOMIC DNA]</scope>
    <source>
        <strain evidence="7 9">0710</strain>
    </source>
</reference>
<feature type="transmembrane region" description="Helical" evidence="5">
    <location>
        <begin position="187"/>
        <end position="206"/>
    </location>
</feature>
<comment type="similarity">
    <text evidence="5">Belongs to the BI1 family.</text>
</comment>
<keyword evidence="4 5" id="KW-0472">Membrane</keyword>
<dbReference type="AlphaFoldDB" id="A0A087SKU5"/>
<evidence type="ECO:0000256" key="3">
    <source>
        <dbReference type="ARBA" id="ARBA00022989"/>
    </source>
</evidence>
<feature type="transmembrane region" description="Helical" evidence="5">
    <location>
        <begin position="221"/>
        <end position="242"/>
    </location>
</feature>
<reference evidence="8" key="5">
    <citation type="submission" date="2018-11" db="EMBL/GenBank/DDBJ databases">
        <title>Characterization of plant carbon substrate utilization by Auxenochlorella protothecoides.</title>
        <authorList>
            <person name="Vogler B.W."/>
            <person name="Starkenburg S.R."/>
            <person name="Sudasinghe N."/>
            <person name="Schambach J.Y."/>
            <person name="Rollin J.A."/>
            <person name="Pattathil S."/>
            <person name="Barry A.N."/>
        </authorList>
    </citation>
    <scope>NUCLEOTIDE SEQUENCE [LARGE SCALE GENOMIC DNA]</scope>
    <source>
        <strain evidence="8">UTEX 25</strain>
    </source>
</reference>
<dbReference type="Pfam" id="PF01027">
    <property type="entry name" value="Bax1-I"/>
    <property type="match status" value="1"/>
</dbReference>
<evidence type="ECO:0000256" key="1">
    <source>
        <dbReference type="ARBA" id="ARBA00004141"/>
    </source>
</evidence>
<reference evidence="6" key="2">
    <citation type="submission" date="2015-08" db="EMBL/GenBank/DDBJ databases">
        <authorList>
            <person name="Babu N.S."/>
            <person name="Beckwith C.J."/>
            <person name="Beseler K.G."/>
            <person name="Brison A."/>
            <person name="Carone J.V."/>
            <person name="Caskin T.P."/>
            <person name="Diamond M."/>
            <person name="Durham M.E."/>
            <person name="Foxe J.M."/>
            <person name="Go M."/>
            <person name="Henderson B.A."/>
            <person name="Jones I.B."/>
            <person name="McGettigan J.A."/>
            <person name="Micheletti S.J."/>
            <person name="Nasrallah M.E."/>
            <person name="Ortiz D."/>
            <person name="Piller C.R."/>
            <person name="Privatt S.R."/>
            <person name="Schneider S.L."/>
            <person name="Sharp S."/>
            <person name="Smith T.C."/>
            <person name="Stanton J.D."/>
            <person name="Ullery H.E."/>
            <person name="Wilson R.J."/>
            <person name="Serrano M.G."/>
            <person name="Buck G."/>
            <person name="Lee V."/>
            <person name="Wang Y."/>
            <person name="Carvalho R."/>
            <person name="Voegtly L."/>
            <person name="Shi R."/>
            <person name="Duckworth R."/>
            <person name="Johnson A."/>
            <person name="Loviza R."/>
            <person name="Walstead R."/>
            <person name="Shah Z."/>
            <person name="Kiflezghi M."/>
            <person name="Wade K."/>
            <person name="Ball S.L."/>
            <person name="Bradley K.W."/>
            <person name="Asai D.J."/>
            <person name="Bowman C.A."/>
            <person name="Russell D.A."/>
            <person name="Pope W.H."/>
            <person name="Jacobs-Sera D."/>
            <person name="Hendrix R.W."/>
            <person name="Hatfull G.F."/>
        </authorList>
    </citation>
    <scope>NUCLEOTIDE SEQUENCE</scope>
</reference>
<protein>
    <submittedName>
        <fullName evidence="7">BI1-like protein</fullName>
    </submittedName>
</protein>
<reference evidence="8" key="4">
    <citation type="submission" date="2018-10" db="EMBL/GenBank/DDBJ databases">
        <authorList>
            <person name="Hovde B."/>
            <person name="Zhang X."/>
        </authorList>
    </citation>
    <scope>NUCLEOTIDE SEQUENCE [LARGE SCALE GENOMIC DNA]</scope>
    <source>
        <strain evidence="8">UTEX 25</strain>
    </source>
</reference>
<dbReference type="OrthoDB" id="7933078at2759"/>
<dbReference type="EMBL" id="GDKF01008552">
    <property type="protein sequence ID" value="JAT70070.1"/>
    <property type="molecule type" value="Transcribed_RNA"/>
</dbReference>
<accession>A0A087SKU5</accession>
<feature type="transmembrane region" description="Helical" evidence="5">
    <location>
        <begin position="102"/>
        <end position="122"/>
    </location>
</feature>
<comment type="subcellular location">
    <subcellularLocation>
        <location evidence="1">Membrane</location>
        <topology evidence="1">Multi-pass membrane protein</topology>
    </subcellularLocation>
</comment>
<dbReference type="RefSeq" id="XP_011399245.1">
    <property type="nucleotide sequence ID" value="XM_011400943.1"/>
</dbReference>
<keyword evidence="2 5" id="KW-0812">Transmembrane</keyword>
<feature type="transmembrane region" description="Helical" evidence="5">
    <location>
        <begin position="76"/>
        <end position="96"/>
    </location>
</feature>
<evidence type="ECO:0000313" key="8">
    <source>
        <dbReference type="EMBL" id="RMZ55355.1"/>
    </source>
</evidence>